<dbReference type="Proteomes" id="UP000501812">
    <property type="component" value="Chromosome"/>
</dbReference>
<accession>A0A858RF39</accession>
<dbReference type="EMBL" id="CP051774">
    <property type="protein sequence ID" value="QJE95457.1"/>
    <property type="molecule type" value="Genomic_DNA"/>
</dbReference>
<dbReference type="KEGG" id="luo:HHL09_06565"/>
<protein>
    <submittedName>
        <fullName evidence="2">Uncharacterized protein</fullName>
    </submittedName>
</protein>
<feature type="region of interest" description="Disordered" evidence="1">
    <location>
        <begin position="26"/>
        <end position="56"/>
    </location>
</feature>
<evidence type="ECO:0000313" key="3">
    <source>
        <dbReference type="Proteomes" id="UP000501812"/>
    </source>
</evidence>
<organism evidence="2 3">
    <name type="scientific">Luteolibacter luteus</name>
    <dbReference type="NCBI Taxonomy" id="2728835"/>
    <lineage>
        <taxon>Bacteria</taxon>
        <taxon>Pseudomonadati</taxon>
        <taxon>Verrucomicrobiota</taxon>
        <taxon>Verrucomicrobiia</taxon>
        <taxon>Verrucomicrobiales</taxon>
        <taxon>Verrucomicrobiaceae</taxon>
        <taxon>Luteolibacter</taxon>
    </lineage>
</organism>
<sequence length="426" mass="46587">MKTGTMLRLLVIFFLAGAIGWASARRVSPEPPISGKPTSVRVDAPKKAAPPRTPEELARWTRERTGLVTDLGYSYGSEPPLTDWSTDELRAALAQGITDPAVVRYGSASKALHALMSEWTRRDPDAAWEWLQQLPSAVMRAMLGSALAKAWPADRAEEAFGFVVEHPDYFAYDGGYSYSPIIQKSFESAAARGPDAVDALMDLIQKNGMQYPIEGMKFPAGFDFAACARSPVTAAFLKRAGKHFFADAWMNQSPEEAFDGIIALNRENGTPITSGLFLGLKRLNEKEPEVMAERARRIGAQTGSLSSEEQALIIQAAAKDLSGEPALLRAYTNAIPDAETRAVANLTAASLMVSKDVPQALIFLEAGSAPETRLDLLEEYLTARPKDAFGWINGADEQGIRQTLTTWNASPERIDDLIKIIKRQKR</sequence>
<keyword evidence="3" id="KW-1185">Reference proteome</keyword>
<proteinExistence type="predicted"/>
<dbReference type="AlphaFoldDB" id="A0A858RF39"/>
<name>A0A858RF39_9BACT</name>
<evidence type="ECO:0000256" key="1">
    <source>
        <dbReference type="SAM" id="MobiDB-lite"/>
    </source>
</evidence>
<reference evidence="2 3" key="1">
    <citation type="submission" date="2020-04" db="EMBL/GenBank/DDBJ databases">
        <title>Luteolibacter sp. G-1-1-1 isolated from soil.</title>
        <authorList>
            <person name="Dahal R.H."/>
        </authorList>
    </citation>
    <scope>NUCLEOTIDE SEQUENCE [LARGE SCALE GENOMIC DNA]</scope>
    <source>
        <strain evidence="2 3">G-1-1-1</strain>
    </source>
</reference>
<evidence type="ECO:0000313" key="2">
    <source>
        <dbReference type="EMBL" id="QJE95457.1"/>
    </source>
</evidence>
<gene>
    <name evidence="2" type="ORF">HHL09_06565</name>
</gene>
<dbReference type="RefSeq" id="WP_169453771.1">
    <property type="nucleotide sequence ID" value="NZ_CP051774.1"/>
</dbReference>